<gene>
    <name evidence="1" type="ORF">COPCOM_00773</name>
</gene>
<name>C0B6K2_9FIRM</name>
<dbReference type="EMBL" id="ABVR01000036">
    <property type="protein sequence ID" value="EEG90922.1"/>
    <property type="molecule type" value="Genomic_DNA"/>
</dbReference>
<dbReference type="AlphaFoldDB" id="C0B6K2"/>
<evidence type="ECO:0000313" key="1">
    <source>
        <dbReference type="EMBL" id="EEG90922.1"/>
    </source>
</evidence>
<protein>
    <recommendedName>
        <fullName evidence="3">D-proline reductase, PrdA proprotein</fullName>
    </recommendedName>
</protein>
<comment type="caution">
    <text evidence="1">The sequence shown here is derived from an EMBL/GenBank/DDBJ whole genome shotgun (WGS) entry which is preliminary data.</text>
</comment>
<reference evidence="1 2" key="2">
    <citation type="submission" date="2009-03" db="EMBL/GenBank/DDBJ databases">
        <title>Draft genome sequence of Coprococcus comes (ATCC 27758).</title>
        <authorList>
            <person name="Sudarsanam P."/>
            <person name="Ley R."/>
            <person name="Guruge J."/>
            <person name="Turnbaugh P.J."/>
            <person name="Mahowald M."/>
            <person name="Liep D."/>
            <person name="Gordon J."/>
        </authorList>
    </citation>
    <scope>NUCLEOTIDE SEQUENCE [LARGE SCALE GENOMIC DNA]</scope>
    <source>
        <strain evidence="1 2">ATCC 27758</strain>
    </source>
</reference>
<dbReference type="NCBIfam" id="TIGR04482">
    <property type="entry name" value="D_pro_red_PrdD"/>
    <property type="match status" value="1"/>
</dbReference>
<dbReference type="InterPro" id="IPR031000">
    <property type="entry name" value="D_pro_red_PrdD"/>
</dbReference>
<proteinExistence type="predicted"/>
<evidence type="ECO:0000313" key="2">
    <source>
        <dbReference type="Proteomes" id="UP000003793"/>
    </source>
</evidence>
<dbReference type="HOGENOM" id="CLU_1081155_0_0_9"/>
<organism evidence="1 2">
    <name type="scientific">Coprococcus comes ATCC 27758</name>
    <dbReference type="NCBI Taxonomy" id="470146"/>
    <lineage>
        <taxon>Bacteria</taxon>
        <taxon>Bacillati</taxon>
        <taxon>Bacillota</taxon>
        <taxon>Clostridia</taxon>
        <taxon>Lachnospirales</taxon>
        <taxon>Lachnospiraceae</taxon>
        <taxon>Coprococcus</taxon>
    </lineage>
</organism>
<evidence type="ECO:0008006" key="3">
    <source>
        <dbReference type="Google" id="ProtNLM"/>
    </source>
</evidence>
<accession>C0B6K2</accession>
<dbReference type="Proteomes" id="UP000003793">
    <property type="component" value="Unassembled WGS sequence"/>
</dbReference>
<reference evidence="1 2" key="1">
    <citation type="submission" date="2009-02" db="EMBL/GenBank/DDBJ databases">
        <authorList>
            <person name="Fulton L."/>
            <person name="Clifton S."/>
            <person name="Fulton B."/>
            <person name="Xu J."/>
            <person name="Minx P."/>
            <person name="Pepin K.H."/>
            <person name="Johnson M."/>
            <person name="Bhonagiri V."/>
            <person name="Nash W.E."/>
            <person name="Mardis E.R."/>
            <person name="Wilson R.K."/>
        </authorList>
    </citation>
    <scope>NUCLEOTIDE SEQUENCE [LARGE SCALE GENOMIC DNA]</scope>
    <source>
        <strain evidence="1 2">ATCC 27758</strain>
    </source>
</reference>
<sequence>MPGRIWVQFRIEDDYMEKEIDLRRLVIKAFHITEVEEGGENRVTASGKMTIEKKILDEILLKYPQLSKLDVQIIRPGEHDRYTNTMMDIIPISTKVLGKIGDGITHTLTGVYVILTGVDENGKQAHEFGSSEGNLKEKLYLNRAGTPGDDDYIVSFDVVLKPGMGQEREGVLAAHHACDEFIQIFREQMKKFRGDLCTERHEYHDVVRPGKKRVLIVKQVAGQGAMYDTSLFAKEPSGTENGRSIIDMGNMPVIVTPNEYRDGIIRSMQ</sequence>